<dbReference type="PROSITE" id="PS51471">
    <property type="entry name" value="FE2OG_OXY"/>
    <property type="match status" value="1"/>
</dbReference>
<dbReference type="GO" id="GO:0016491">
    <property type="term" value="F:oxidoreductase activity"/>
    <property type="evidence" value="ECO:0007669"/>
    <property type="project" value="UniProtKB-KW"/>
</dbReference>
<dbReference type="AlphaFoldDB" id="A0A0C9VN18"/>
<dbReference type="SUPFAM" id="SSF51197">
    <property type="entry name" value="Clavaminate synthase-like"/>
    <property type="match status" value="1"/>
</dbReference>
<dbReference type="InterPro" id="IPR044861">
    <property type="entry name" value="IPNS-like_FE2OG_OXY"/>
</dbReference>
<keyword evidence="4" id="KW-1185">Reference proteome</keyword>
<dbReference type="Pfam" id="PF14226">
    <property type="entry name" value="DIOX_N"/>
    <property type="match status" value="1"/>
</dbReference>
<comment type="similarity">
    <text evidence="1">Belongs to the iron/ascorbate-dependent oxidoreductase family.</text>
</comment>
<reference evidence="3 4" key="1">
    <citation type="submission" date="2014-04" db="EMBL/GenBank/DDBJ databases">
        <title>Evolutionary Origins and Diversification of the Mycorrhizal Mutualists.</title>
        <authorList>
            <consortium name="DOE Joint Genome Institute"/>
            <consortium name="Mycorrhizal Genomics Consortium"/>
            <person name="Kohler A."/>
            <person name="Kuo A."/>
            <person name="Nagy L.G."/>
            <person name="Floudas D."/>
            <person name="Copeland A."/>
            <person name="Barry K.W."/>
            <person name="Cichocki N."/>
            <person name="Veneault-Fourrey C."/>
            <person name="LaButti K."/>
            <person name="Lindquist E.A."/>
            <person name="Lipzen A."/>
            <person name="Lundell T."/>
            <person name="Morin E."/>
            <person name="Murat C."/>
            <person name="Riley R."/>
            <person name="Ohm R."/>
            <person name="Sun H."/>
            <person name="Tunlid A."/>
            <person name="Henrissat B."/>
            <person name="Grigoriev I.V."/>
            <person name="Hibbett D.S."/>
            <person name="Martin F."/>
        </authorList>
    </citation>
    <scope>NUCLEOTIDE SEQUENCE [LARGE SCALE GENOMIC DNA]</scope>
    <source>
        <strain evidence="3 4">MD-312</strain>
    </source>
</reference>
<accession>A0A0C9VN18</accession>
<keyword evidence="1" id="KW-0408">Iron</keyword>
<keyword evidence="1" id="KW-0479">Metal-binding</keyword>
<dbReference type="Proteomes" id="UP000053820">
    <property type="component" value="Unassembled WGS sequence"/>
</dbReference>
<dbReference type="PANTHER" id="PTHR47990">
    <property type="entry name" value="2-OXOGLUTARATE (2OG) AND FE(II)-DEPENDENT OXYGENASE SUPERFAMILY PROTEIN-RELATED"/>
    <property type="match status" value="1"/>
</dbReference>
<dbReference type="OrthoDB" id="288590at2759"/>
<dbReference type="InterPro" id="IPR027443">
    <property type="entry name" value="IPNS-like_sf"/>
</dbReference>
<dbReference type="GO" id="GO:0046872">
    <property type="term" value="F:metal ion binding"/>
    <property type="evidence" value="ECO:0007669"/>
    <property type="project" value="UniProtKB-KW"/>
</dbReference>
<evidence type="ECO:0000313" key="3">
    <source>
        <dbReference type="EMBL" id="KIJ59060.1"/>
    </source>
</evidence>
<dbReference type="InterPro" id="IPR026992">
    <property type="entry name" value="DIOX_N"/>
</dbReference>
<proteinExistence type="inferred from homology"/>
<sequence>MSLADSAAAVDGAFTSIPIIDLSKRTTPEGRIALAQEIRDACMKVGFFYSAHSDHNAFHLIQFILAVKNHGIPPECLNKVLAAMKEYFALDSETKLKLHHNNYSGFKGYSPPLDANIDPTNNTKGDFHEGFRVGWEEIKAKDNDEKRANDGAMAGANVWPSECPRFREACLEYYHEAVGIGKVLYPLFALALNLPETFFDDKTKNSAAIMRALHYPLQDGQFDVDDDTPGIGAHTDFKCFTILWQQPGITALQVRNSENRWIDAVPIDGTLVINIGDQLALWTNDVFKSTIHRAMNKSGQERYSIPMFFGTDYHVNIEPIPSCVSEDRLSKYSPITAGEYVNQRLKNMYQGTQ</sequence>
<evidence type="ECO:0000313" key="4">
    <source>
        <dbReference type="Proteomes" id="UP000053820"/>
    </source>
</evidence>
<dbReference type="InterPro" id="IPR050231">
    <property type="entry name" value="Iron_ascorbate_oxido_reductase"/>
</dbReference>
<keyword evidence="1" id="KW-0560">Oxidoreductase</keyword>
<protein>
    <recommendedName>
        <fullName evidence="2">Fe2OG dioxygenase domain-containing protein</fullName>
    </recommendedName>
</protein>
<dbReference type="InterPro" id="IPR005123">
    <property type="entry name" value="Oxoglu/Fe-dep_dioxygenase_dom"/>
</dbReference>
<organism evidence="3 4">
    <name type="scientific">Hydnomerulius pinastri MD-312</name>
    <dbReference type="NCBI Taxonomy" id="994086"/>
    <lineage>
        <taxon>Eukaryota</taxon>
        <taxon>Fungi</taxon>
        <taxon>Dikarya</taxon>
        <taxon>Basidiomycota</taxon>
        <taxon>Agaricomycotina</taxon>
        <taxon>Agaricomycetes</taxon>
        <taxon>Agaricomycetidae</taxon>
        <taxon>Boletales</taxon>
        <taxon>Boletales incertae sedis</taxon>
        <taxon>Leucogyrophana</taxon>
    </lineage>
</organism>
<evidence type="ECO:0000259" key="2">
    <source>
        <dbReference type="PROSITE" id="PS51471"/>
    </source>
</evidence>
<evidence type="ECO:0000256" key="1">
    <source>
        <dbReference type="RuleBase" id="RU003682"/>
    </source>
</evidence>
<feature type="domain" description="Fe2OG dioxygenase" evidence="2">
    <location>
        <begin position="206"/>
        <end position="311"/>
    </location>
</feature>
<dbReference type="Pfam" id="PF03171">
    <property type="entry name" value="2OG-FeII_Oxy"/>
    <property type="match status" value="1"/>
</dbReference>
<dbReference type="HOGENOM" id="CLU_010119_6_3_1"/>
<gene>
    <name evidence="3" type="ORF">HYDPIDRAFT_44207</name>
</gene>
<dbReference type="EMBL" id="KN839899">
    <property type="protein sequence ID" value="KIJ59060.1"/>
    <property type="molecule type" value="Genomic_DNA"/>
</dbReference>
<name>A0A0C9VN18_9AGAM</name>
<dbReference type="Gene3D" id="2.60.120.330">
    <property type="entry name" value="B-lactam Antibiotic, Isopenicillin N Synthase, Chain"/>
    <property type="match status" value="1"/>
</dbReference>